<dbReference type="OrthoDB" id="5382494at2"/>
<organism evidence="2 3">
    <name type="scientific">Myxococcus llanfairpwllgwyngyllgogerychwyrndrobwllllantysiliogogogochensis</name>
    <dbReference type="NCBI Taxonomy" id="2590453"/>
    <lineage>
        <taxon>Bacteria</taxon>
        <taxon>Pseudomonadati</taxon>
        <taxon>Myxococcota</taxon>
        <taxon>Myxococcia</taxon>
        <taxon>Myxococcales</taxon>
        <taxon>Cystobacterineae</taxon>
        <taxon>Myxococcaceae</taxon>
        <taxon>Myxococcus</taxon>
    </lineage>
</organism>
<evidence type="ECO:0000313" key="2">
    <source>
        <dbReference type="EMBL" id="TQF09146.1"/>
    </source>
</evidence>
<keyword evidence="1" id="KW-0812">Transmembrane</keyword>
<keyword evidence="3" id="KW-1185">Reference proteome</keyword>
<reference evidence="2 3" key="1">
    <citation type="submission" date="2019-06" db="EMBL/GenBank/DDBJ databases">
        <authorList>
            <person name="Livingstone P."/>
            <person name="Whitworth D."/>
        </authorList>
    </citation>
    <scope>NUCLEOTIDE SEQUENCE [LARGE SCALE GENOMIC DNA]</scope>
    <source>
        <strain evidence="2 3">AM401</strain>
    </source>
</reference>
<accession>A0A540WJE7</accession>
<sequence>MMELDNVRLSLMGGWAVFAVGCCWFFGYWLHSRWKHEQVRQHGIPAEATLLRLERTAMRINKATVYNHLLQVRVPGRAPYEVWLRSRAHDWNVRVMEPGLELKVKVAPEDPNRVAVMGPLVPQDLGHLVRLMTQPPVPPPPADPVKALTDLQRMAGAGLITTEEFEQKKAEILARL</sequence>
<feature type="transmembrane region" description="Helical" evidence="1">
    <location>
        <begin position="12"/>
        <end position="30"/>
    </location>
</feature>
<dbReference type="EMBL" id="VIFM01000384">
    <property type="protein sequence ID" value="TQF09146.1"/>
    <property type="molecule type" value="Genomic_DNA"/>
</dbReference>
<proteinExistence type="predicted"/>
<keyword evidence="1" id="KW-1133">Transmembrane helix</keyword>
<protein>
    <submittedName>
        <fullName evidence="2">SHOCT domain-containing protein</fullName>
    </submittedName>
</protein>
<evidence type="ECO:0000313" key="3">
    <source>
        <dbReference type="Proteomes" id="UP000315369"/>
    </source>
</evidence>
<name>A0A540WJE7_9BACT</name>
<dbReference type="RefSeq" id="WP_141649000.1">
    <property type="nucleotide sequence ID" value="NZ_VIFM01000384.1"/>
</dbReference>
<evidence type="ECO:0000256" key="1">
    <source>
        <dbReference type="SAM" id="Phobius"/>
    </source>
</evidence>
<keyword evidence="1" id="KW-0472">Membrane</keyword>
<gene>
    <name evidence="2" type="ORF">FJV41_46140</name>
</gene>
<dbReference type="Proteomes" id="UP000315369">
    <property type="component" value="Unassembled WGS sequence"/>
</dbReference>
<dbReference type="AlphaFoldDB" id="A0A540WJE7"/>
<comment type="caution">
    <text evidence="2">The sequence shown here is derived from an EMBL/GenBank/DDBJ whole genome shotgun (WGS) entry which is preliminary data.</text>
</comment>